<organism evidence="2 3">
    <name type="scientific">Marilutibacter aestuarii</name>
    <dbReference type="NCBI Taxonomy" id="1706195"/>
    <lineage>
        <taxon>Bacteria</taxon>
        <taxon>Pseudomonadati</taxon>
        <taxon>Pseudomonadota</taxon>
        <taxon>Gammaproteobacteria</taxon>
        <taxon>Lysobacterales</taxon>
        <taxon>Lysobacteraceae</taxon>
        <taxon>Marilutibacter</taxon>
    </lineage>
</organism>
<sequence>MRVFSELEEVQAKASLDRRAFVFGHTLEAHPALSLGNLAEVIPALPREQVFHSSGRLDMTDDFDNAHKQHRPRQALEAALDDLRGSDAYIMVRQPESHASFRPVYEALCSDVERMAAAAGIRADFDDAMLYLFIASPGSVTPFHIDRYSTCLMQVRGHKEVVVYPPWDPRVVADEDAEHYFARTGRRPEWREDAAPLGERFHFSPGQALHIPFAAGHHVRNGNEDVSISLSIIFRTSESRRLTQALLFNHYARRYLSRLGLNPRRVAMDAAGVAAK</sequence>
<dbReference type="Gene3D" id="2.60.120.650">
    <property type="entry name" value="Cupin"/>
    <property type="match status" value="1"/>
</dbReference>
<dbReference type="Proteomes" id="UP000318212">
    <property type="component" value="Unassembled WGS sequence"/>
</dbReference>
<dbReference type="PANTHER" id="PTHR12461">
    <property type="entry name" value="HYPOXIA-INDUCIBLE FACTOR 1 ALPHA INHIBITOR-RELATED"/>
    <property type="match status" value="1"/>
</dbReference>
<dbReference type="SUPFAM" id="SSF51197">
    <property type="entry name" value="Clavaminate synthase-like"/>
    <property type="match status" value="1"/>
</dbReference>
<accession>A0A507ZZ68</accession>
<evidence type="ECO:0000259" key="1">
    <source>
        <dbReference type="PROSITE" id="PS51184"/>
    </source>
</evidence>
<protein>
    <submittedName>
        <fullName evidence="2">Transcriptional regulator</fullName>
    </submittedName>
</protein>
<dbReference type="PROSITE" id="PS51184">
    <property type="entry name" value="JMJC"/>
    <property type="match status" value="1"/>
</dbReference>
<feature type="domain" description="JmjC" evidence="1">
    <location>
        <begin position="83"/>
        <end position="251"/>
    </location>
</feature>
<dbReference type="OrthoDB" id="3776825at2"/>
<dbReference type="InterPro" id="IPR003347">
    <property type="entry name" value="JmjC_dom"/>
</dbReference>
<reference evidence="2 3" key="1">
    <citation type="submission" date="2019-06" db="EMBL/GenBank/DDBJ databases">
        <title>Lysobacter alkalisoli sp. nov. isolated from saline soil.</title>
        <authorList>
            <person name="Sun J.-Q."/>
            <person name="Xu L."/>
        </authorList>
    </citation>
    <scope>NUCLEOTIDE SEQUENCE [LARGE SCALE GENOMIC DNA]</scope>
    <source>
        <strain evidence="2 3">JCM 31130</strain>
    </source>
</reference>
<gene>
    <name evidence="2" type="ORF">FKV25_13765</name>
</gene>
<dbReference type="RefSeq" id="WP_141519367.1">
    <property type="nucleotide sequence ID" value="NZ_VICE01000132.1"/>
</dbReference>
<dbReference type="PANTHER" id="PTHR12461:SF105">
    <property type="entry name" value="HYPOXIA-INDUCIBLE FACTOR 1-ALPHA INHIBITOR"/>
    <property type="match status" value="1"/>
</dbReference>
<keyword evidence="3" id="KW-1185">Reference proteome</keyword>
<proteinExistence type="predicted"/>
<evidence type="ECO:0000313" key="3">
    <source>
        <dbReference type="Proteomes" id="UP000318212"/>
    </source>
</evidence>
<dbReference type="Pfam" id="PF13621">
    <property type="entry name" value="Cupin_8"/>
    <property type="match status" value="1"/>
</dbReference>
<dbReference type="InterPro" id="IPR041667">
    <property type="entry name" value="Cupin_8"/>
</dbReference>
<dbReference type="EMBL" id="VICE01000132">
    <property type="protein sequence ID" value="TQD41018.1"/>
    <property type="molecule type" value="Genomic_DNA"/>
</dbReference>
<dbReference type="AlphaFoldDB" id="A0A507ZZ68"/>
<evidence type="ECO:0000313" key="2">
    <source>
        <dbReference type="EMBL" id="TQD41018.1"/>
    </source>
</evidence>
<name>A0A507ZZ68_9GAMM</name>
<comment type="caution">
    <text evidence="2">The sequence shown here is derived from an EMBL/GenBank/DDBJ whole genome shotgun (WGS) entry which is preliminary data.</text>
</comment>
<feature type="non-terminal residue" evidence="2">
    <location>
        <position position="276"/>
    </location>
</feature>